<evidence type="ECO:0000256" key="2">
    <source>
        <dbReference type="ARBA" id="ARBA00010790"/>
    </source>
</evidence>
<dbReference type="Gene3D" id="3.50.50.60">
    <property type="entry name" value="FAD/NAD(P)-binding domain"/>
    <property type="match status" value="3"/>
</dbReference>
<evidence type="ECO:0000256" key="10">
    <source>
        <dbReference type="ARBA" id="ARBA00023235"/>
    </source>
</evidence>
<protein>
    <recommendedName>
        <fullName evidence="14">Cholesterol oxidase</fullName>
        <ecNumber evidence="13">1.1.3.6</ecNumber>
        <ecNumber evidence="11">5.3.3.1</ecNumber>
    </recommendedName>
    <alternativeName>
        <fullName evidence="15">Cholesterol isomerase</fullName>
    </alternativeName>
</protein>
<evidence type="ECO:0000259" key="16">
    <source>
        <dbReference type="Pfam" id="PF00732"/>
    </source>
</evidence>
<dbReference type="AlphaFoldDB" id="A0A2N3VK44"/>
<dbReference type="GO" id="GO:0004769">
    <property type="term" value="F:steroid Delta-isomerase activity"/>
    <property type="evidence" value="ECO:0007669"/>
    <property type="project" value="UniProtKB-EC"/>
</dbReference>
<evidence type="ECO:0000256" key="4">
    <source>
        <dbReference type="ARBA" id="ARBA00022630"/>
    </source>
</evidence>
<gene>
    <name evidence="18" type="ORF">ATK86_6469</name>
</gene>
<dbReference type="OrthoDB" id="517968at2"/>
<proteinExistence type="inferred from homology"/>
<keyword evidence="3" id="KW-0153">Cholesterol metabolism</keyword>
<reference evidence="18 19" key="1">
    <citation type="submission" date="2017-12" db="EMBL/GenBank/DDBJ databases">
        <title>Sequencing the genomes of 1000 Actinobacteria strains.</title>
        <authorList>
            <person name="Klenk H.-P."/>
        </authorList>
    </citation>
    <scope>NUCLEOTIDE SEQUENCE [LARGE SCALE GENOMIC DNA]</scope>
    <source>
        <strain evidence="18 19">DSM 44489</strain>
    </source>
</reference>
<evidence type="ECO:0000256" key="9">
    <source>
        <dbReference type="ARBA" id="ARBA00023221"/>
    </source>
</evidence>
<evidence type="ECO:0000256" key="1">
    <source>
        <dbReference type="ARBA" id="ARBA00001974"/>
    </source>
</evidence>
<feature type="domain" description="Glucose-methanol-choline oxidoreductase C-terminal" evidence="17">
    <location>
        <begin position="458"/>
        <end position="513"/>
    </location>
</feature>
<evidence type="ECO:0000256" key="15">
    <source>
        <dbReference type="ARBA" id="ARBA00049778"/>
    </source>
</evidence>
<keyword evidence="6" id="KW-0560">Oxidoreductase</keyword>
<comment type="caution">
    <text evidence="18">The sequence shown here is derived from an EMBL/GenBank/DDBJ whole genome shotgun (WGS) entry which is preliminary data.</text>
</comment>
<evidence type="ECO:0000256" key="8">
    <source>
        <dbReference type="ARBA" id="ARBA00023166"/>
    </source>
</evidence>
<evidence type="ECO:0000259" key="17">
    <source>
        <dbReference type="Pfam" id="PF05199"/>
    </source>
</evidence>
<dbReference type="GO" id="GO:0008203">
    <property type="term" value="P:cholesterol metabolic process"/>
    <property type="evidence" value="ECO:0007669"/>
    <property type="project" value="UniProtKB-KW"/>
</dbReference>
<feature type="domain" description="Glucose-methanol-choline oxidoreductase N-terminal" evidence="16">
    <location>
        <begin position="187"/>
        <end position="275"/>
    </location>
</feature>
<evidence type="ECO:0000256" key="11">
    <source>
        <dbReference type="ARBA" id="ARBA00038856"/>
    </source>
</evidence>
<dbReference type="InterPro" id="IPR000172">
    <property type="entry name" value="GMC_OxRdtase_N"/>
</dbReference>
<organism evidence="18 19">
    <name type="scientific">Nocardia fluminea</name>
    <dbReference type="NCBI Taxonomy" id="134984"/>
    <lineage>
        <taxon>Bacteria</taxon>
        <taxon>Bacillati</taxon>
        <taxon>Actinomycetota</taxon>
        <taxon>Actinomycetes</taxon>
        <taxon>Mycobacteriales</taxon>
        <taxon>Nocardiaceae</taxon>
        <taxon>Nocardia</taxon>
    </lineage>
</organism>
<comment type="cofactor">
    <cofactor evidence="1">
        <name>FAD</name>
        <dbReference type="ChEBI" id="CHEBI:57692"/>
    </cofactor>
</comment>
<evidence type="ECO:0000256" key="5">
    <source>
        <dbReference type="ARBA" id="ARBA00022827"/>
    </source>
</evidence>
<evidence type="ECO:0000256" key="7">
    <source>
        <dbReference type="ARBA" id="ARBA00023098"/>
    </source>
</evidence>
<dbReference type="GO" id="GO:0050660">
    <property type="term" value="F:flavin adenine dinucleotide binding"/>
    <property type="evidence" value="ECO:0007669"/>
    <property type="project" value="InterPro"/>
</dbReference>
<dbReference type="RefSeq" id="WP_101467616.1">
    <property type="nucleotide sequence ID" value="NZ_PJMW01000002.1"/>
</dbReference>
<keyword evidence="9" id="KW-0753">Steroid metabolism</keyword>
<comment type="similarity">
    <text evidence="2">Belongs to the GMC oxidoreductase family.</text>
</comment>
<dbReference type="InterPro" id="IPR052542">
    <property type="entry name" value="Cholesterol_Oxidase"/>
</dbReference>
<dbReference type="EC" id="1.1.3.6" evidence="13"/>
<dbReference type="PANTHER" id="PTHR47470:SF1">
    <property type="entry name" value="FAD-DEPENDENT OXIDOREDUCTASE 2 FAD BINDING DOMAIN-CONTAINING PROTEIN"/>
    <property type="match status" value="1"/>
</dbReference>
<dbReference type="InterPro" id="IPR036188">
    <property type="entry name" value="FAD/NAD-bd_sf"/>
</dbReference>
<keyword evidence="7" id="KW-0443">Lipid metabolism</keyword>
<accession>A0A2N3VK44</accession>
<evidence type="ECO:0000256" key="13">
    <source>
        <dbReference type="ARBA" id="ARBA00049723"/>
    </source>
</evidence>
<feature type="domain" description="Glucose-methanol-choline oxidoreductase N-terminal" evidence="16">
    <location>
        <begin position="54"/>
        <end position="153"/>
    </location>
</feature>
<keyword evidence="19" id="KW-1185">Reference proteome</keyword>
<dbReference type="EC" id="5.3.3.1" evidence="11"/>
<dbReference type="InterPro" id="IPR007867">
    <property type="entry name" value="GMC_OxRtase_C"/>
</dbReference>
<dbReference type="Proteomes" id="UP000233766">
    <property type="component" value="Unassembled WGS sequence"/>
</dbReference>
<dbReference type="EMBL" id="PJMW01000002">
    <property type="protein sequence ID" value="PKV81986.1"/>
    <property type="molecule type" value="Genomic_DNA"/>
</dbReference>
<dbReference type="SUPFAM" id="SSF51905">
    <property type="entry name" value="FAD/NAD(P)-binding domain"/>
    <property type="match status" value="1"/>
</dbReference>
<keyword evidence="10" id="KW-0413">Isomerase</keyword>
<evidence type="ECO:0000256" key="3">
    <source>
        <dbReference type="ARBA" id="ARBA00022548"/>
    </source>
</evidence>
<evidence type="ECO:0000256" key="14">
    <source>
        <dbReference type="ARBA" id="ARBA00049744"/>
    </source>
</evidence>
<dbReference type="Pfam" id="PF00732">
    <property type="entry name" value="GMC_oxred_N"/>
    <property type="match status" value="2"/>
</dbReference>
<name>A0A2N3VK44_9NOCA</name>
<dbReference type="Pfam" id="PF13450">
    <property type="entry name" value="NAD_binding_8"/>
    <property type="match status" value="1"/>
</dbReference>
<sequence>MSANHYDVIVIGSGFGGSVTALRLTEKGYRVGVLEAGRRFADAEFPQTSWRLRSYLWVPRLGCYGILRMSLLKNTFLVAGAGVGGGSLVYANTLYRPLEPFYQDEQWSHITDWKAELEPYLDQAERMLGVAEVPRPHESDDILRKVAEEMGRAGTYHPTRVGVLFGKPGQSPGVKVSDPYFGGVGPDRNTCLECGECCVGCRHNAKNTVVKNYLYLAEQAGVQVHPMTTVTRVRPLDGGGYAVDTVRTGGFRRESFTADQVVFAAAALGTQRLLHKMRDNGVLPDLSHRLGHLTRTNSEAVQYPRSLRRDADFHHGVALGSSFHPDDVTHVEVGRMGGPGSNLLGLTTTVLVDREENRSRFVSGLRELVRNRRKLFRILDPRGFSEQSLGVLVMQTTGNSLVTYTKRGLFGRRMTTRPGPGDPPPTWIPISHDVTRRIAEHMDGVPKGTWFDMFDIPSTGHFLGGCPIGDSPDTGVVDPYQRLYGYQGLHVIDGSAISANLGVNPSLTITAQAERVMAFWPNKGEPDARPPLGAVYRRVQPVAPKNPVVPVSAPAALRLPITPV</sequence>
<comment type="pathway">
    <text evidence="12">Steroid metabolism; cholesterol degradation.</text>
</comment>
<evidence type="ECO:0000256" key="12">
    <source>
        <dbReference type="ARBA" id="ARBA00049645"/>
    </source>
</evidence>
<keyword evidence="5" id="KW-0274">FAD</keyword>
<evidence type="ECO:0000256" key="6">
    <source>
        <dbReference type="ARBA" id="ARBA00023002"/>
    </source>
</evidence>
<keyword evidence="4" id="KW-0285">Flavoprotein</keyword>
<dbReference type="Pfam" id="PF05199">
    <property type="entry name" value="GMC_oxred_C"/>
    <property type="match status" value="1"/>
</dbReference>
<dbReference type="PANTHER" id="PTHR47470">
    <property type="entry name" value="CHOLESTEROL OXIDASE"/>
    <property type="match status" value="1"/>
</dbReference>
<dbReference type="GO" id="GO:0016995">
    <property type="term" value="F:cholesterol oxidase activity"/>
    <property type="evidence" value="ECO:0007669"/>
    <property type="project" value="UniProtKB-EC"/>
</dbReference>
<evidence type="ECO:0000313" key="19">
    <source>
        <dbReference type="Proteomes" id="UP000233766"/>
    </source>
</evidence>
<evidence type="ECO:0000313" key="18">
    <source>
        <dbReference type="EMBL" id="PKV81986.1"/>
    </source>
</evidence>
<keyword evidence="8" id="KW-1207">Sterol metabolism</keyword>